<dbReference type="Pfam" id="PF07589">
    <property type="entry name" value="PEP-CTERM"/>
    <property type="match status" value="1"/>
</dbReference>
<evidence type="ECO:0000313" key="3">
    <source>
        <dbReference type="EMBL" id="MFC0251353.1"/>
    </source>
</evidence>
<evidence type="ECO:0000256" key="1">
    <source>
        <dbReference type="SAM" id="SignalP"/>
    </source>
</evidence>
<gene>
    <name evidence="3" type="ORF">ACFFJK_05570</name>
</gene>
<proteinExistence type="predicted"/>
<sequence>MHPSPLRQLVLAACVMACHGAIAAPSTVTASTSNFRYELIDLTPDDGSAPWISFTERQSGMTTAISMRIPPYDSEQKNTRGFKELELRIGDNLAWGEAGPTEVSSRVSATDRSSLAYISSDLQFVLAPHTEVRFWADVSIVAAQDGNDESASAAAGFSGEFRDQVLGVQSLHTYLYAGGTDSVVGTVTIGARTSGQQGMGQLYIFANSSAWAGVSPVPEPAHGTMLLGGLALVGAALWRRRFGAPSGLRRAGR</sequence>
<evidence type="ECO:0000313" key="4">
    <source>
        <dbReference type="Proteomes" id="UP001589773"/>
    </source>
</evidence>
<organism evidence="3 4">
    <name type="scientific">Massilia consociata</name>
    <dbReference type="NCBI Taxonomy" id="760117"/>
    <lineage>
        <taxon>Bacteria</taxon>
        <taxon>Pseudomonadati</taxon>
        <taxon>Pseudomonadota</taxon>
        <taxon>Betaproteobacteria</taxon>
        <taxon>Burkholderiales</taxon>
        <taxon>Oxalobacteraceae</taxon>
        <taxon>Telluria group</taxon>
        <taxon>Massilia</taxon>
    </lineage>
</organism>
<feature type="chain" id="PRO_5045926252" evidence="1">
    <location>
        <begin position="24"/>
        <end position="253"/>
    </location>
</feature>
<reference evidence="3 4" key="1">
    <citation type="submission" date="2024-09" db="EMBL/GenBank/DDBJ databases">
        <authorList>
            <person name="Sun Q."/>
            <person name="Mori K."/>
        </authorList>
    </citation>
    <scope>NUCLEOTIDE SEQUENCE [LARGE SCALE GENOMIC DNA]</scope>
    <source>
        <strain evidence="3 4">CCM 7792</strain>
    </source>
</reference>
<dbReference type="RefSeq" id="WP_379678165.1">
    <property type="nucleotide sequence ID" value="NZ_JBHLWP010000006.1"/>
</dbReference>
<keyword evidence="4" id="KW-1185">Reference proteome</keyword>
<protein>
    <submittedName>
        <fullName evidence="3">PEP-CTERM sorting domain-containing protein</fullName>
    </submittedName>
</protein>
<name>A0ABV6FCV3_9BURK</name>
<dbReference type="InterPro" id="IPR013424">
    <property type="entry name" value="Ice-binding_C"/>
</dbReference>
<accession>A0ABV6FCV3</accession>
<comment type="caution">
    <text evidence="3">The sequence shown here is derived from an EMBL/GenBank/DDBJ whole genome shotgun (WGS) entry which is preliminary data.</text>
</comment>
<dbReference type="EMBL" id="JBHLWP010000006">
    <property type="protein sequence ID" value="MFC0251353.1"/>
    <property type="molecule type" value="Genomic_DNA"/>
</dbReference>
<dbReference type="Proteomes" id="UP001589773">
    <property type="component" value="Unassembled WGS sequence"/>
</dbReference>
<feature type="signal peptide" evidence="1">
    <location>
        <begin position="1"/>
        <end position="23"/>
    </location>
</feature>
<keyword evidence="1" id="KW-0732">Signal</keyword>
<feature type="domain" description="Ice-binding protein C-terminal" evidence="2">
    <location>
        <begin position="216"/>
        <end position="241"/>
    </location>
</feature>
<evidence type="ECO:0000259" key="2">
    <source>
        <dbReference type="Pfam" id="PF07589"/>
    </source>
</evidence>